<keyword evidence="9" id="KW-0998">Cell outer membrane</keyword>
<evidence type="ECO:0000256" key="1">
    <source>
        <dbReference type="ARBA" id="ARBA00004571"/>
    </source>
</evidence>
<feature type="domain" description="OmpA-like" evidence="11">
    <location>
        <begin position="240"/>
        <end position="357"/>
    </location>
</feature>
<comment type="caution">
    <text evidence="12">The sequence shown here is derived from an EMBL/GenBank/DDBJ whole genome shotgun (WGS) entry which is preliminary data.</text>
</comment>
<keyword evidence="6" id="KW-0406">Ion transport</keyword>
<evidence type="ECO:0000256" key="2">
    <source>
        <dbReference type="ARBA" id="ARBA00022448"/>
    </source>
</evidence>
<evidence type="ECO:0000256" key="5">
    <source>
        <dbReference type="ARBA" id="ARBA00022729"/>
    </source>
</evidence>
<dbReference type="CDD" id="cd07185">
    <property type="entry name" value="OmpA_C-like"/>
    <property type="match status" value="1"/>
</dbReference>
<name>A0ABN8DYX7_9VIBR</name>
<dbReference type="InterPro" id="IPR027385">
    <property type="entry name" value="Beta-barrel_OMP"/>
</dbReference>
<dbReference type="PANTHER" id="PTHR30329">
    <property type="entry name" value="STATOR ELEMENT OF FLAGELLAR MOTOR COMPLEX"/>
    <property type="match status" value="1"/>
</dbReference>
<gene>
    <name evidence="12" type="primary">ompA_2</name>
    <name evidence="12" type="ORF">VMF7928_00785</name>
</gene>
<evidence type="ECO:0000256" key="10">
    <source>
        <dbReference type="PROSITE-ProRule" id="PRU00473"/>
    </source>
</evidence>
<evidence type="ECO:0000256" key="6">
    <source>
        <dbReference type="ARBA" id="ARBA00023065"/>
    </source>
</evidence>
<dbReference type="Gene3D" id="2.40.160.20">
    <property type="match status" value="1"/>
</dbReference>
<evidence type="ECO:0000256" key="9">
    <source>
        <dbReference type="ARBA" id="ARBA00023237"/>
    </source>
</evidence>
<accession>A0ABN8DYX7</accession>
<keyword evidence="3" id="KW-1134">Transmembrane beta strand</keyword>
<dbReference type="InterPro" id="IPR006665">
    <property type="entry name" value="OmpA-like"/>
</dbReference>
<comment type="subcellular location">
    <subcellularLocation>
        <location evidence="1">Cell outer membrane</location>
        <topology evidence="1">Multi-pass membrane protein</topology>
    </subcellularLocation>
</comment>
<dbReference type="Pfam" id="PF13505">
    <property type="entry name" value="OMP_b-brl"/>
    <property type="match status" value="1"/>
</dbReference>
<keyword evidence="8 10" id="KW-0472">Membrane</keyword>
<dbReference type="SUPFAM" id="SSF56925">
    <property type="entry name" value="OMPA-like"/>
    <property type="match status" value="1"/>
</dbReference>
<dbReference type="InterPro" id="IPR011250">
    <property type="entry name" value="OMP/PagP_B-barrel"/>
</dbReference>
<protein>
    <submittedName>
        <fullName evidence="12">Outer membrane protein A</fullName>
    </submittedName>
</protein>
<evidence type="ECO:0000256" key="3">
    <source>
        <dbReference type="ARBA" id="ARBA00022452"/>
    </source>
</evidence>
<dbReference type="InterPro" id="IPR036737">
    <property type="entry name" value="OmpA-like_sf"/>
</dbReference>
<organism evidence="12 13">
    <name type="scientific">Vibrio marisflavi CECT 7928</name>
    <dbReference type="NCBI Taxonomy" id="634439"/>
    <lineage>
        <taxon>Bacteria</taxon>
        <taxon>Pseudomonadati</taxon>
        <taxon>Pseudomonadota</taxon>
        <taxon>Gammaproteobacteria</taxon>
        <taxon>Vibrionales</taxon>
        <taxon>Vibrionaceae</taxon>
        <taxon>Vibrio</taxon>
    </lineage>
</organism>
<dbReference type="InterPro" id="IPR006664">
    <property type="entry name" value="OMP_bac"/>
</dbReference>
<reference evidence="12" key="1">
    <citation type="submission" date="2021-11" db="EMBL/GenBank/DDBJ databases">
        <authorList>
            <person name="Rodrigo-Torres L."/>
            <person name="Arahal R. D."/>
            <person name="Lucena T."/>
        </authorList>
    </citation>
    <scope>NUCLEOTIDE SEQUENCE</scope>
    <source>
        <strain evidence="12">CECT 7928</strain>
    </source>
</reference>
<evidence type="ECO:0000313" key="12">
    <source>
        <dbReference type="EMBL" id="CAH0536895.1"/>
    </source>
</evidence>
<dbReference type="Pfam" id="PF00691">
    <property type="entry name" value="OmpA"/>
    <property type="match status" value="1"/>
</dbReference>
<keyword evidence="4" id="KW-0812">Transmembrane</keyword>
<evidence type="ECO:0000259" key="11">
    <source>
        <dbReference type="PROSITE" id="PS51123"/>
    </source>
</evidence>
<evidence type="ECO:0000256" key="7">
    <source>
        <dbReference type="ARBA" id="ARBA00023114"/>
    </source>
</evidence>
<dbReference type="SUPFAM" id="SSF103088">
    <property type="entry name" value="OmpA-like"/>
    <property type="match status" value="1"/>
</dbReference>
<keyword evidence="5" id="KW-0732">Signal</keyword>
<sequence length="363" mass="40527">MKLMKTTLVFVTQAFLYCVLTINVAWAKEGSEFQPTMSVGVEGGYQIADDSSLNQSDPSGGLWGIFGGYFLDPSWRLEAGYQYQNELTTTNPQVKINNQFINFSARYDWPIQDGLNVYGRFGLSYWDLTKTFSSLETIDANGLSPSMGIGLSYRILPTIELTTGYAFQYGIGNSTTGEYDNHQLLLSIAYLFEVEDESQLLSSKDEQNESGKTEPKIAAESIDIVVPSDNSEVSNTTIKVKKTVTTLYTLSVFDFDKYKPNSDISKKLSQISKLLQENKNGNIKVVGYTDSIGNKKYNLNLSLKRANEIANLLIEKGVVRNRLIIIGKGENNPIASNNKKEGRVKNRRVEVFLTPLATENNEK</sequence>
<proteinExistence type="predicted"/>
<dbReference type="PROSITE" id="PS51123">
    <property type="entry name" value="OMPA_2"/>
    <property type="match status" value="1"/>
</dbReference>
<dbReference type="PANTHER" id="PTHR30329:SF21">
    <property type="entry name" value="LIPOPROTEIN YIAD-RELATED"/>
    <property type="match status" value="1"/>
</dbReference>
<keyword evidence="2" id="KW-0813">Transport</keyword>
<dbReference type="Proteomes" id="UP000838748">
    <property type="component" value="Unassembled WGS sequence"/>
</dbReference>
<evidence type="ECO:0000256" key="4">
    <source>
        <dbReference type="ARBA" id="ARBA00022692"/>
    </source>
</evidence>
<dbReference type="PRINTS" id="PR01021">
    <property type="entry name" value="OMPADOMAIN"/>
</dbReference>
<dbReference type="EMBL" id="CAKLDM010000001">
    <property type="protein sequence ID" value="CAH0536895.1"/>
    <property type="molecule type" value="Genomic_DNA"/>
</dbReference>
<dbReference type="InterPro" id="IPR050330">
    <property type="entry name" value="Bact_OuterMem_StrucFunc"/>
</dbReference>
<evidence type="ECO:0000256" key="8">
    <source>
        <dbReference type="ARBA" id="ARBA00023136"/>
    </source>
</evidence>
<dbReference type="Gene3D" id="3.30.1330.60">
    <property type="entry name" value="OmpA-like domain"/>
    <property type="match status" value="1"/>
</dbReference>
<keyword evidence="7" id="KW-0626">Porin</keyword>
<evidence type="ECO:0000313" key="13">
    <source>
        <dbReference type="Proteomes" id="UP000838748"/>
    </source>
</evidence>
<keyword evidence="13" id="KW-1185">Reference proteome</keyword>